<dbReference type="InterPro" id="IPR036894">
    <property type="entry name" value="YbaB-like_sf"/>
</dbReference>
<dbReference type="GO" id="GO:0003677">
    <property type="term" value="F:DNA binding"/>
    <property type="evidence" value="ECO:0007669"/>
    <property type="project" value="UniProtKB-KW"/>
</dbReference>
<evidence type="ECO:0000313" key="3">
    <source>
        <dbReference type="Proteomes" id="UP000219612"/>
    </source>
</evidence>
<evidence type="ECO:0000313" key="2">
    <source>
        <dbReference type="EMBL" id="SNY69380.1"/>
    </source>
</evidence>
<proteinExistence type="predicted"/>
<feature type="region of interest" description="Disordered" evidence="1">
    <location>
        <begin position="98"/>
        <end position="128"/>
    </location>
</feature>
<reference evidence="2 3" key="1">
    <citation type="submission" date="2017-09" db="EMBL/GenBank/DDBJ databases">
        <authorList>
            <person name="Ehlers B."/>
            <person name="Leendertz F.H."/>
        </authorList>
    </citation>
    <scope>NUCLEOTIDE SEQUENCE [LARGE SCALE GENOMIC DNA]</scope>
    <source>
        <strain evidence="2 3">CGMCC 4.6857</strain>
    </source>
</reference>
<keyword evidence="3" id="KW-1185">Reference proteome</keyword>
<feature type="compositionally biased region" description="Basic and acidic residues" evidence="1">
    <location>
        <begin position="114"/>
        <end position="128"/>
    </location>
</feature>
<organism evidence="2 3">
    <name type="scientific">Paractinoplanes atraurantiacus</name>
    <dbReference type="NCBI Taxonomy" id="1036182"/>
    <lineage>
        <taxon>Bacteria</taxon>
        <taxon>Bacillati</taxon>
        <taxon>Actinomycetota</taxon>
        <taxon>Actinomycetes</taxon>
        <taxon>Micromonosporales</taxon>
        <taxon>Micromonosporaceae</taxon>
        <taxon>Paractinoplanes</taxon>
    </lineage>
</organism>
<dbReference type="OrthoDB" id="3296761at2"/>
<dbReference type="RefSeq" id="WP_097328201.1">
    <property type="nucleotide sequence ID" value="NZ_OBDY01000035.1"/>
</dbReference>
<gene>
    <name evidence="2" type="ORF">SAMN05421748_13535</name>
</gene>
<dbReference type="Proteomes" id="UP000219612">
    <property type="component" value="Unassembled WGS sequence"/>
</dbReference>
<evidence type="ECO:0000256" key="1">
    <source>
        <dbReference type="SAM" id="MobiDB-lite"/>
    </source>
</evidence>
<name>A0A285K9W2_9ACTN</name>
<dbReference type="EMBL" id="OBDY01000035">
    <property type="protein sequence ID" value="SNY69380.1"/>
    <property type="molecule type" value="Genomic_DNA"/>
</dbReference>
<keyword evidence="2" id="KW-0238">DNA-binding</keyword>
<protein>
    <submittedName>
        <fullName evidence="2">YbaB/EbfC DNA-binding family protein</fullName>
    </submittedName>
</protein>
<accession>A0A285K9W2</accession>
<dbReference type="InterPro" id="IPR004401">
    <property type="entry name" value="YbaB/EbfC"/>
</dbReference>
<dbReference type="AlphaFoldDB" id="A0A285K9W2"/>
<sequence>MSDVDAAEEWLDSWVASVDERAATAVELSRRVAALTGESRSRDGLLGVTVGSAGQLTALHIDDRARQRTGSELSREIMALVRRAQERLSSQVADQVRETVGADTETGRAVIHSYAERFPETGEDDHAR</sequence>
<dbReference type="Gene3D" id="3.30.1310.10">
    <property type="entry name" value="Nucleoid-associated protein YbaB-like domain"/>
    <property type="match status" value="1"/>
</dbReference>
<dbReference type="Pfam" id="PF02575">
    <property type="entry name" value="YbaB_DNA_bd"/>
    <property type="match status" value="1"/>
</dbReference>